<dbReference type="SUPFAM" id="SSF47473">
    <property type="entry name" value="EF-hand"/>
    <property type="match status" value="1"/>
</dbReference>
<feature type="compositionally biased region" description="Polar residues" evidence="1">
    <location>
        <begin position="10"/>
        <end position="19"/>
    </location>
</feature>
<dbReference type="Proteomes" id="UP000789595">
    <property type="component" value="Unassembled WGS sequence"/>
</dbReference>
<name>A0A8J2SCN7_9STRA</name>
<dbReference type="EMBL" id="CAKKNE010000002">
    <property type="protein sequence ID" value="CAH0369178.1"/>
    <property type="molecule type" value="Genomic_DNA"/>
</dbReference>
<accession>A0A8J2SCN7</accession>
<reference evidence="2" key="1">
    <citation type="submission" date="2021-11" db="EMBL/GenBank/DDBJ databases">
        <authorList>
            <consortium name="Genoscope - CEA"/>
            <person name="William W."/>
        </authorList>
    </citation>
    <scope>NUCLEOTIDE SEQUENCE</scope>
</reference>
<sequence length="315" mass="35241">NALESKSPYGANSQRSTGSARCPELHEPRQPTEPMADATDDGGLRGSLSPETLAFYEDAFGTMDPIDGQVAPQQFLDLIKIVGVDANIDTAAKVVNDCGGLDFDSFLELVQDCDSSSVTAFRRSFRDTVTNRIKDIEGREAAARAHEQRIDEAVSFVKAAKLSQATLDHLNRKYDELLEHGSPVGVEEIAKGLRDEGDLVEEQARRDAWILVEQASLDDDKSTVCREAFLRQCADRKEGWQYWWRGDRIQRDDRGFSAGGGLGLLNDIADAGWRIKNERLANKWREDDRNEEAKLLARVHELQEERLGGSRSYLR</sequence>
<feature type="non-terminal residue" evidence="2">
    <location>
        <position position="1"/>
    </location>
</feature>
<evidence type="ECO:0000313" key="2">
    <source>
        <dbReference type="EMBL" id="CAH0369178.1"/>
    </source>
</evidence>
<gene>
    <name evidence="2" type="ORF">PECAL_2P22890</name>
</gene>
<proteinExistence type="predicted"/>
<protein>
    <submittedName>
        <fullName evidence="2">Uncharacterized protein</fullName>
    </submittedName>
</protein>
<dbReference type="InterPro" id="IPR011992">
    <property type="entry name" value="EF-hand-dom_pair"/>
</dbReference>
<comment type="caution">
    <text evidence="2">The sequence shown here is derived from an EMBL/GenBank/DDBJ whole genome shotgun (WGS) entry which is preliminary data.</text>
</comment>
<keyword evidence="3" id="KW-1185">Reference proteome</keyword>
<dbReference type="AlphaFoldDB" id="A0A8J2SCN7"/>
<organism evidence="2 3">
    <name type="scientific">Pelagomonas calceolata</name>
    <dbReference type="NCBI Taxonomy" id="35677"/>
    <lineage>
        <taxon>Eukaryota</taxon>
        <taxon>Sar</taxon>
        <taxon>Stramenopiles</taxon>
        <taxon>Ochrophyta</taxon>
        <taxon>Pelagophyceae</taxon>
        <taxon>Pelagomonadales</taxon>
        <taxon>Pelagomonadaceae</taxon>
        <taxon>Pelagomonas</taxon>
    </lineage>
</organism>
<feature type="region of interest" description="Disordered" evidence="1">
    <location>
        <begin position="1"/>
        <end position="44"/>
    </location>
</feature>
<evidence type="ECO:0000256" key="1">
    <source>
        <dbReference type="SAM" id="MobiDB-lite"/>
    </source>
</evidence>
<evidence type="ECO:0000313" key="3">
    <source>
        <dbReference type="Proteomes" id="UP000789595"/>
    </source>
</evidence>